<dbReference type="InterPro" id="IPR013618">
    <property type="entry name" value="TMTC_DUF1736"/>
</dbReference>
<evidence type="ECO:0000256" key="15">
    <source>
        <dbReference type="SAM" id="Phobius"/>
    </source>
</evidence>
<comment type="pathway">
    <text evidence="3">Protein modification; protein glycosylation.</text>
</comment>
<feature type="transmembrane region" description="Helical" evidence="15">
    <location>
        <begin position="12"/>
        <end position="31"/>
    </location>
</feature>
<dbReference type="Pfam" id="PF08409">
    <property type="entry name" value="TMTC_DUF1736"/>
    <property type="match status" value="1"/>
</dbReference>
<keyword evidence="9 13" id="KW-0802">TPR repeat</keyword>
<dbReference type="Pfam" id="PF13374">
    <property type="entry name" value="TPR_10"/>
    <property type="match status" value="1"/>
</dbReference>
<dbReference type="Proteomes" id="UP000264820">
    <property type="component" value="Unplaced"/>
</dbReference>
<dbReference type="STRING" id="109280.ENSHCOP00000003515"/>
<feature type="repeat" description="TPR" evidence="13">
    <location>
        <begin position="278"/>
        <end position="311"/>
    </location>
</feature>
<feature type="repeat" description="TPR" evidence="13">
    <location>
        <begin position="564"/>
        <end position="597"/>
    </location>
</feature>
<feature type="repeat" description="TPR" evidence="13">
    <location>
        <begin position="462"/>
        <end position="495"/>
    </location>
</feature>
<dbReference type="PROSITE" id="PS50005">
    <property type="entry name" value="TPR"/>
    <property type="match status" value="6"/>
</dbReference>
<dbReference type="InterPro" id="IPR019734">
    <property type="entry name" value="TPR_rpt"/>
</dbReference>
<evidence type="ECO:0000256" key="5">
    <source>
        <dbReference type="ARBA" id="ARBA00012839"/>
    </source>
</evidence>
<keyword evidence="12 15" id="KW-0472">Membrane</keyword>
<feature type="region of interest" description="Disordered" evidence="14">
    <location>
        <begin position="119"/>
        <end position="167"/>
    </location>
</feature>
<protein>
    <recommendedName>
        <fullName evidence="5">dolichyl-phosphate-mannose--protein mannosyltransferase</fullName>
        <ecNumber evidence="5">2.4.1.109</ecNumber>
    </recommendedName>
</protein>
<evidence type="ECO:0000256" key="8">
    <source>
        <dbReference type="ARBA" id="ARBA00022737"/>
    </source>
</evidence>
<keyword evidence="8" id="KW-0677">Repeat</keyword>
<evidence type="ECO:0000256" key="3">
    <source>
        <dbReference type="ARBA" id="ARBA00004922"/>
    </source>
</evidence>
<organism evidence="17 18">
    <name type="scientific">Hippocampus comes</name>
    <name type="common">Tiger tail seahorse</name>
    <dbReference type="NCBI Taxonomy" id="109280"/>
    <lineage>
        <taxon>Eukaryota</taxon>
        <taxon>Metazoa</taxon>
        <taxon>Chordata</taxon>
        <taxon>Craniata</taxon>
        <taxon>Vertebrata</taxon>
        <taxon>Euteleostomi</taxon>
        <taxon>Actinopterygii</taxon>
        <taxon>Neopterygii</taxon>
        <taxon>Teleostei</taxon>
        <taxon>Neoteleostei</taxon>
        <taxon>Acanthomorphata</taxon>
        <taxon>Syngnathiaria</taxon>
        <taxon>Syngnathiformes</taxon>
        <taxon>Syngnathoidei</taxon>
        <taxon>Syngnathidae</taxon>
        <taxon>Hippocampus</taxon>
    </lineage>
</organism>
<feature type="transmembrane region" description="Helical" evidence="15">
    <location>
        <begin position="178"/>
        <end position="202"/>
    </location>
</feature>
<dbReference type="GeneTree" id="ENSGT00940000156144"/>
<evidence type="ECO:0000256" key="12">
    <source>
        <dbReference type="ARBA" id="ARBA00023136"/>
    </source>
</evidence>
<keyword evidence="7 15" id="KW-0812">Transmembrane</keyword>
<feature type="transmembrane region" description="Helical" evidence="15">
    <location>
        <begin position="208"/>
        <end position="228"/>
    </location>
</feature>
<keyword evidence="10" id="KW-0256">Endoplasmic reticulum</keyword>
<dbReference type="SUPFAM" id="SSF48452">
    <property type="entry name" value="TPR-like"/>
    <property type="match status" value="2"/>
</dbReference>
<evidence type="ECO:0000256" key="9">
    <source>
        <dbReference type="ARBA" id="ARBA00022803"/>
    </source>
</evidence>
<dbReference type="GO" id="GO:0004169">
    <property type="term" value="F:dolichyl-phosphate-mannose-protein mannosyltransferase activity"/>
    <property type="evidence" value="ECO:0007669"/>
    <property type="project" value="UniProtKB-EC"/>
</dbReference>
<dbReference type="UniPathway" id="UPA00378"/>
<dbReference type="InterPro" id="IPR052384">
    <property type="entry name" value="TMTC_O-mannosyltransferase"/>
</dbReference>
<dbReference type="AlphaFoldDB" id="A0A3Q2XGH8"/>
<dbReference type="OMA" id="GHAKNGH"/>
<dbReference type="FunFam" id="1.25.40.10:FF:000130">
    <property type="entry name" value="Transmembrane and tetratricopeptide repeat containing 2"/>
    <property type="match status" value="1"/>
</dbReference>
<evidence type="ECO:0000259" key="16">
    <source>
        <dbReference type="Pfam" id="PF08409"/>
    </source>
</evidence>
<dbReference type="EC" id="2.4.1.109" evidence="5"/>
<evidence type="ECO:0000256" key="13">
    <source>
        <dbReference type="PROSITE-ProRule" id="PRU00339"/>
    </source>
</evidence>
<keyword evidence="6" id="KW-0808">Transferase</keyword>
<dbReference type="Gene3D" id="1.25.40.10">
    <property type="entry name" value="Tetratricopeptide repeat domain"/>
    <property type="match status" value="3"/>
</dbReference>
<evidence type="ECO:0000256" key="14">
    <source>
        <dbReference type="SAM" id="MobiDB-lite"/>
    </source>
</evidence>
<keyword evidence="18" id="KW-1185">Reference proteome</keyword>
<evidence type="ECO:0000313" key="18">
    <source>
        <dbReference type="Proteomes" id="UP000264820"/>
    </source>
</evidence>
<evidence type="ECO:0000313" key="17">
    <source>
        <dbReference type="Ensembl" id="ENSHCOP00000003515.1"/>
    </source>
</evidence>
<feature type="repeat" description="TPR" evidence="13">
    <location>
        <begin position="428"/>
        <end position="461"/>
    </location>
</feature>
<comment type="subcellular location">
    <subcellularLocation>
        <location evidence="2">Endoplasmic reticulum</location>
    </subcellularLocation>
    <subcellularLocation>
        <location evidence="1">Membrane</location>
        <topology evidence="1">Multi-pass membrane protein</topology>
    </subcellularLocation>
</comment>
<feature type="transmembrane region" description="Helical" evidence="15">
    <location>
        <begin position="51"/>
        <end position="71"/>
    </location>
</feature>
<dbReference type="Ensembl" id="ENSHCOT00000008604.1">
    <property type="protein sequence ID" value="ENSHCOP00000003515.1"/>
    <property type="gene ID" value="ENSHCOG00000004873.1"/>
</dbReference>
<comment type="similarity">
    <text evidence="4">Belongs to the TMTC family.</text>
</comment>
<feature type="domain" description="DUF1736" evidence="16">
    <location>
        <begin position="33"/>
        <end position="105"/>
    </location>
</feature>
<name>A0A3Q2XGH8_HIPCM</name>
<dbReference type="GO" id="GO:0005789">
    <property type="term" value="C:endoplasmic reticulum membrane"/>
    <property type="evidence" value="ECO:0007669"/>
    <property type="project" value="TreeGrafter"/>
</dbReference>
<dbReference type="SMART" id="SM00028">
    <property type="entry name" value="TPR"/>
    <property type="match status" value="9"/>
</dbReference>
<evidence type="ECO:0000256" key="11">
    <source>
        <dbReference type="ARBA" id="ARBA00022989"/>
    </source>
</evidence>
<dbReference type="PANTHER" id="PTHR44216">
    <property type="entry name" value="PROTEIN O-MANNOSYL-TRANSFERASE TMTC2"/>
    <property type="match status" value="1"/>
</dbReference>
<dbReference type="InterPro" id="IPR011990">
    <property type="entry name" value="TPR-like_helical_dom_sf"/>
</dbReference>
<evidence type="ECO:0000256" key="2">
    <source>
        <dbReference type="ARBA" id="ARBA00004240"/>
    </source>
</evidence>
<keyword evidence="11 15" id="KW-1133">Transmembrane helix</keyword>
<proteinExistence type="inferred from homology"/>
<evidence type="ECO:0000256" key="1">
    <source>
        <dbReference type="ARBA" id="ARBA00004141"/>
    </source>
</evidence>
<reference evidence="17" key="2">
    <citation type="submission" date="2025-09" db="UniProtKB">
        <authorList>
            <consortium name="Ensembl"/>
        </authorList>
    </citation>
    <scope>IDENTIFICATION</scope>
</reference>
<evidence type="ECO:0000256" key="10">
    <source>
        <dbReference type="ARBA" id="ARBA00022824"/>
    </source>
</evidence>
<accession>A0A3Q2XGH8</accession>
<evidence type="ECO:0000256" key="4">
    <source>
        <dbReference type="ARBA" id="ARBA00007882"/>
    </source>
</evidence>
<reference evidence="17" key="1">
    <citation type="submission" date="2025-08" db="UniProtKB">
        <authorList>
            <consortium name="Ensembl"/>
        </authorList>
    </citation>
    <scope>IDENTIFICATION</scope>
</reference>
<dbReference type="Pfam" id="PF13432">
    <property type="entry name" value="TPR_16"/>
    <property type="match status" value="2"/>
</dbReference>
<sequence>MFQKKDLKVLPSLAVLATWGAVLLSARIYWMGNKPPNFSNSDNPAADSPHLLTRTLTFLHLPAANAWLLLCPDKLSFDWSMDAVPLVRSWTDWRNLHTLAFYGGVVLLTWFGFHGPTSQGKDADGKATDGKSVANGNGYHAPDTNHNTDSGPPKTVANGSAGLDDRPPRLSLPPTENLVIFSLALLALPFIPASNLFFYVGFVIAERVLYIPSIGFCLLVAAGVRSAYVRLRRRGCKASLASLCLALVLLNGLRTVQRNGDWSNEENLYKSGISVNPAKAWGNLGNVLKSQGKTAEAEKAYRNALHNRGNMADMLYNLGLLLQEKERFSEALHYYKLAIGSRPTLASAYLNTGIILMNRGSLEEAKRTFVTCANIPDENLKDPHTHKSSVTSCLYNLGKLLHEQGQQEEALSIYKQAVQRMPRQFAPHSLFNMMGEAYMRLNKLEEASHWYKESLRVKPDHIPAHLTYGKLLSIIGQKTEAEKYYLRAIELDPMKGNCYMHYGQFLLEQSRLVEAAEMAERAAELEGTEFDVVFSAAHMLRQASLNQAAEKQYQRAAGLRPDYPAALMNLGAILHLNGKLAEAEANYLRALRLKPDDAITRSNLRKLWNIMERQGLATRTDQLSV</sequence>
<dbReference type="Pfam" id="PF13181">
    <property type="entry name" value="TPR_8"/>
    <property type="match status" value="2"/>
</dbReference>
<feature type="repeat" description="TPR" evidence="13">
    <location>
        <begin position="312"/>
        <end position="345"/>
    </location>
</feature>
<dbReference type="PANTHER" id="PTHR44216:SF3">
    <property type="entry name" value="PROTEIN O-MANNOSYL-TRANSFERASE TMTC2"/>
    <property type="match status" value="1"/>
</dbReference>
<evidence type="ECO:0000256" key="7">
    <source>
        <dbReference type="ARBA" id="ARBA00022692"/>
    </source>
</evidence>
<evidence type="ECO:0000256" key="6">
    <source>
        <dbReference type="ARBA" id="ARBA00022679"/>
    </source>
</evidence>
<feature type="repeat" description="TPR" evidence="13">
    <location>
        <begin position="391"/>
        <end position="424"/>
    </location>
</feature>